<evidence type="ECO:0000259" key="7">
    <source>
        <dbReference type="PROSITE" id="PS50845"/>
    </source>
</evidence>
<evidence type="ECO:0000313" key="8">
    <source>
        <dbReference type="EMBL" id="CAA7404547.1"/>
    </source>
</evidence>
<dbReference type="OrthoDB" id="10058185at2759"/>
<name>A0A7I8L3C6_SPIIN</name>
<dbReference type="EMBL" id="LR746274">
    <property type="protein sequence ID" value="CAA7404547.1"/>
    <property type="molecule type" value="Genomic_DNA"/>
</dbReference>
<evidence type="ECO:0000256" key="1">
    <source>
        <dbReference type="ARBA" id="ARBA00004477"/>
    </source>
</evidence>
<feature type="domain" description="Reticulon" evidence="7">
    <location>
        <begin position="322"/>
        <end position="483"/>
    </location>
</feature>
<accession>A0A7I8L3C6</accession>
<keyword evidence="2 6" id="KW-0812">Transmembrane</keyword>
<dbReference type="GO" id="GO:0009617">
    <property type="term" value="P:response to bacterium"/>
    <property type="evidence" value="ECO:0007669"/>
    <property type="project" value="InterPro"/>
</dbReference>
<keyword evidence="5 6" id="KW-0472">Membrane</keyword>
<feature type="transmembrane region" description="Helical" evidence="6">
    <location>
        <begin position="362"/>
        <end position="383"/>
    </location>
</feature>
<dbReference type="InterPro" id="IPR002225">
    <property type="entry name" value="3Beta_OHSteriod_DH/Estase"/>
</dbReference>
<evidence type="ECO:0000256" key="5">
    <source>
        <dbReference type="ARBA" id="ARBA00023136"/>
    </source>
</evidence>
<dbReference type="Proteomes" id="UP000663760">
    <property type="component" value="Chromosome 11"/>
</dbReference>
<protein>
    <recommendedName>
        <fullName evidence="6">Reticulon-like protein</fullName>
    </recommendedName>
</protein>
<dbReference type="PROSITE" id="PS50845">
    <property type="entry name" value="RETICULON"/>
    <property type="match status" value="1"/>
</dbReference>
<dbReference type="SUPFAM" id="SSF51735">
    <property type="entry name" value="NAD(P)-binding Rossmann-fold domains"/>
    <property type="match status" value="1"/>
</dbReference>
<organism evidence="8 9">
    <name type="scientific">Spirodela intermedia</name>
    <name type="common">Intermediate duckweed</name>
    <dbReference type="NCBI Taxonomy" id="51605"/>
    <lineage>
        <taxon>Eukaryota</taxon>
        <taxon>Viridiplantae</taxon>
        <taxon>Streptophyta</taxon>
        <taxon>Embryophyta</taxon>
        <taxon>Tracheophyta</taxon>
        <taxon>Spermatophyta</taxon>
        <taxon>Magnoliopsida</taxon>
        <taxon>Liliopsida</taxon>
        <taxon>Araceae</taxon>
        <taxon>Lemnoideae</taxon>
        <taxon>Spirodela</taxon>
    </lineage>
</organism>
<feature type="transmembrane region" description="Helical" evidence="6">
    <location>
        <begin position="226"/>
        <end position="246"/>
    </location>
</feature>
<dbReference type="Pfam" id="PF01073">
    <property type="entry name" value="3Beta_HSD"/>
    <property type="match status" value="1"/>
</dbReference>
<evidence type="ECO:0000256" key="3">
    <source>
        <dbReference type="ARBA" id="ARBA00022824"/>
    </source>
</evidence>
<dbReference type="InterPro" id="IPR045064">
    <property type="entry name" value="Reticulon-like"/>
</dbReference>
<dbReference type="PANTHER" id="PTHR10994">
    <property type="entry name" value="RETICULON"/>
    <property type="match status" value="1"/>
</dbReference>
<evidence type="ECO:0000256" key="4">
    <source>
        <dbReference type="ARBA" id="ARBA00022989"/>
    </source>
</evidence>
<keyword evidence="9" id="KW-1185">Reference proteome</keyword>
<feature type="transmembrane region" description="Helical" evidence="6">
    <location>
        <begin position="442"/>
        <end position="466"/>
    </location>
</feature>
<dbReference type="PANTHER" id="PTHR10994:SF193">
    <property type="entry name" value="RETICULON-LIKE PROTEIN"/>
    <property type="match status" value="1"/>
</dbReference>
<feature type="transmembrane region" description="Helical" evidence="6">
    <location>
        <begin position="335"/>
        <end position="356"/>
    </location>
</feature>
<dbReference type="InterPro" id="IPR003388">
    <property type="entry name" value="Reticulon"/>
</dbReference>
<dbReference type="Pfam" id="PF02453">
    <property type="entry name" value="Reticulon"/>
    <property type="match status" value="1"/>
</dbReference>
<sequence length="504" mass="55836">MQFIRLVFDFKIICILSLFLLSPSIKGSSVVFFMDMLDSSLQDFYDQYIFIVQGTKNVISACHDCEVERLIYNSSADVVFDGVHDIFVGNESLQYPYKFEDVLCDLKVHAEALILSANTADGLSTCALRPCNPFGPGDSYLVPSLVDGAKSAWAKFFIGTGSNMCDYTYVENIAHAHMCAENALRCRIASVAGEPFFITNLQPMKSGDFASLLLSDLGFPRFSFHLPLRLVLLILMLVGWVCKTLVYPRTRISFLRSFFCTRTFDCSKAQKHIGYSPIISLEDGIALTTESFPHLVKDSPHSRECDLTRISKVEKLFGSGKVTDILLWRDEKKTFICALGLFLLFYWFLLSGRTLVTATAELLFLASVILFGFCHLPSSLLGAGNEKISPSYFAAPETSVRAAVASLSSLWNRGVRTVSLLARGEDASLLFKVGAALCFFKLLLRLSPVTLIGAGLVSLFTVFIIYDRHEDQVDAFVRKAAARFSKAGGLLLRNLRSAQRRGGG</sequence>
<evidence type="ECO:0000256" key="2">
    <source>
        <dbReference type="ARBA" id="ARBA00022692"/>
    </source>
</evidence>
<comment type="subcellular location">
    <subcellularLocation>
        <location evidence="1 6">Endoplasmic reticulum membrane</location>
        <topology evidence="1 6">Multi-pass membrane protein</topology>
    </subcellularLocation>
</comment>
<evidence type="ECO:0000313" key="9">
    <source>
        <dbReference type="Proteomes" id="UP000663760"/>
    </source>
</evidence>
<dbReference type="GO" id="GO:0006694">
    <property type="term" value="P:steroid biosynthetic process"/>
    <property type="evidence" value="ECO:0007669"/>
    <property type="project" value="InterPro"/>
</dbReference>
<dbReference type="GO" id="GO:0016616">
    <property type="term" value="F:oxidoreductase activity, acting on the CH-OH group of donors, NAD or NADP as acceptor"/>
    <property type="evidence" value="ECO:0007669"/>
    <property type="project" value="InterPro"/>
</dbReference>
<reference evidence="8" key="1">
    <citation type="submission" date="2020-02" db="EMBL/GenBank/DDBJ databases">
        <authorList>
            <person name="Scholz U."/>
            <person name="Mascher M."/>
            <person name="Fiebig A."/>
        </authorList>
    </citation>
    <scope>NUCLEOTIDE SEQUENCE</scope>
</reference>
<dbReference type="AlphaFoldDB" id="A0A7I8L3C6"/>
<dbReference type="GO" id="GO:0005789">
    <property type="term" value="C:endoplasmic reticulum membrane"/>
    <property type="evidence" value="ECO:0007669"/>
    <property type="project" value="UniProtKB-SubCell"/>
</dbReference>
<dbReference type="InterPro" id="IPR036291">
    <property type="entry name" value="NAD(P)-bd_dom_sf"/>
</dbReference>
<keyword evidence="4 6" id="KW-1133">Transmembrane helix</keyword>
<dbReference type="Gene3D" id="3.40.50.720">
    <property type="entry name" value="NAD(P)-binding Rossmann-like Domain"/>
    <property type="match status" value="1"/>
</dbReference>
<evidence type="ECO:0000256" key="6">
    <source>
        <dbReference type="RuleBase" id="RU363132"/>
    </source>
</evidence>
<proteinExistence type="predicted"/>
<gene>
    <name evidence="8" type="ORF">SI8410_11015225</name>
</gene>
<keyword evidence="3 6" id="KW-0256">Endoplasmic reticulum</keyword>